<comment type="caution">
    <text evidence="1">The sequence shown here is derived from an EMBL/GenBank/DDBJ whole genome shotgun (WGS) entry which is preliminary data.</text>
</comment>
<dbReference type="InterPro" id="IPR017574">
    <property type="entry name" value="CRISPR-assoc_prot_Cas7/Csc2"/>
</dbReference>
<organism evidence="1 2">
    <name type="scientific">Methylacidiphilum caldifontis</name>
    <dbReference type="NCBI Taxonomy" id="2795386"/>
    <lineage>
        <taxon>Bacteria</taxon>
        <taxon>Pseudomonadati</taxon>
        <taxon>Verrucomicrobiota</taxon>
        <taxon>Methylacidiphilae</taxon>
        <taxon>Methylacidiphilales</taxon>
        <taxon>Methylacidiphilaceae</taxon>
        <taxon>Methylacidiphilum (ex Ratnadevi et al. 2023)</taxon>
    </lineage>
</organism>
<name>A0A4Y8PAE1_9BACT</name>
<reference evidence="1 2" key="1">
    <citation type="submission" date="2016-05" db="EMBL/GenBank/DDBJ databases">
        <title>Diversity and Homogeneity among Thermoacidophilic Verrucomicrobia Methanotrophs Linked with Geographical Origin.</title>
        <authorList>
            <person name="Erikstad H.-A."/>
            <person name="Smestad N.B."/>
            <person name="Ceballos R.M."/>
            <person name="Birkeland N.-K."/>
        </authorList>
    </citation>
    <scope>NUCLEOTIDE SEQUENCE [LARGE SCALE GENOMIC DNA]</scope>
    <source>
        <strain evidence="1 2">Phi</strain>
    </source>
</reference>
<dbReference type="Pfam" id="PF18320">
    <property type="entry name" value="Csc2"/>
    <property type="match status" value="1"/>
</dbReference>
<dbReference type="NCBIfam" id="TIGR03157">
    <property type="entry name" value="cas_Csc2"/>
    <property type="match status" value="1"/>
</dbReference>
<dbReference type="RefSeq" id="WP_134440370.1">
    <property type="nucleotide sequence ID" value="NZ_LXQC01000147.1"/>
</dbReference>
<dbReference type="AlphaFoldDB" id="A0A4Y8PAE1"/>
<dbReference type="EMBL" id="LXQC01000147">
    <property type="protein sequence ID" value="TFE67814.1"/>
    <property type="molecule type" value="Genomic_DNA"/>
</dbReference>
<accession>A0A4Y8PAE1</accession>
<keyword evidence="2" id="KW-1185">Reference proteome</keyword>
<gene>
    <name evidence="1" type="ORF">A7Q10_09040</name>
</gene>
<dbReference type="OrthoDB" id="9779926at2"/>
<evidence type="ECO:0000313" key="1">
    <source>
        <dbReference type="EMBL" id="TFE67814.1"/>
    </source>
</evidence>
<proteinExistence type="predicted"/>
<sequence length="362" mass="41268">MLTNLENKEKIFHSYIPLYPNGKYAHILLIRETNSYTIFRTDRDLNTAKVGKSLKDDTPITRLVWFKRKQVAPERITGRGVLRENAPIIWEKLSEEHKKELEHAFSEGNYNCEYNEINCQACPDCIYYGYAIGGAEEGGSEKSKVFVDSAFSITSFEDSHEEFSFNALFEYGTMTDPSGKTRESFGAEDHVVPEVFFPSIVTIKDPTEPEFLYILNNILRTKRYGAETTRGGSVENHVVGIVFSDGEIFSNLKFTKAITDQLMGEYEENNQPEHKELKHPLRYKEVIEASQSAIEDLITSESIRIIKKLSGNELEDLLHEVISYTSSEEKLSSLIEKAFVDVAQYRKLIKESAPTKKGKGKK</sequence>
<evidence type="ECO:0000313" key="2">
    <source>
        <dbReference type="Proteomes" id="UP000297713"/>
    </source>
</evidence>
<protein>
    <submittedName>
        <fullName evidence="1">Type I-D CRISPR-associated protein Cas7/Csc2</fullName>
    </submittedName>
</protein>
<dbReference type="Proteomes" id="UP000297713">
    <property type="component" value="Unassembled WGS sequence"/>
</dbReference>